<comment type="caution">
    <text evidence="1">The sequence shown here is derived from an EMBL/GenBank/DDBJ whole genome shotgun (WGS) entry which is preliminary data.</text>
</comment>
<name>A0A081N3X8_9GAMM</name>
<dbReference type="OrthoDB" id="9830456at2"/>
<accession>A0A081N3X8</accession>
<gene>
    <name evidence="1" type="ORF">GZ78_26770</name>
</gene>
<proteinExistence type="predicted"/>
<evidence type="ECO:0000313" key="2">
    <source>
        <dbReference type="Proteomes" id="UP000028073"/>
    </source>
</evidence>
<keyword evidence="2" id="KW-1185">Reference proteome</keyword>
<reference evidence="1 2" key="1">
    <citation type="submission" date="2014-06" db="EMBL/GenBank/DDBJ databases">
        <title>Whole Genome Sequences of Three Symbiotic Endozoicomonas Bacteria.</title>
        <authorList>
            <person name="Neave M.J."/>
            <person name="Apprill A."/>
            <person name="Voolstra C.R."/>
        </authorList>
    </citation>
    <scope>NUCLEOTIDE SEQUENCE [LARGE SCALE GENOMIC DNA]</scope>
    <source>
        <strain evidence="1 2">DSM 25634</strain>
    </source>
</reference>
<dbReference type="AlphaFoldDB" id="A0A081N3X8"/>
<dbReference type="RefSeq" id="WP_034842335.1">
    <property type="nucleotide sequence ID" value="NZ_JOKH01000009.1"/>
</dbReference>
<evidence type="ECO:0000313" key="1">
    <source>
        <dbReference type="EMBL" id="KEQ13151.1"/>
    </source>
</evidence>
<sequence>MKFLLPTVSRKTVLETLFIAAMASVSKAHAFGRSVTTMGNRLGDKLSRLLIGGLHKAFPEAASKPPEKSLAARAIRFLSPENLTYVGEKIAYAPSLSASIVGGLYGASLGVYEACCEYDFLTHEDMQNLSKKEQQSGTDSCRSRFHPDRVYAPPSY</sequence>
<dbReference type="EMBL" id="JOKH01000009">
    <property type="protein sequence ID" value="KEQ13151.1"/>
    <property type="molecule type" value="Genomic_DNA"/>
</dbReference>
<protein>
    <submittedName>
        <fullName evidence="1">Uncharacterized protein</fullName>
    </submittedName>
</protein>
<organism evidence="1 2">
    <name type="scientific">Endozoicomonas numazuensis</name>
    <dbReference type="NCBI Taxonomy" id="1137799"/>
    <lineage>
        <taxon>Bacteria</taxon>
        <taxon>Pseudomonadati</taxon>
        <taxon>Pseudomonadota</taxon>
        <taxon>Gammaproteobacteria</taxon>
        <taxon>Oceanospirillales</taxon>
        <taxon>Endozoicomonadaceae</taxon>
        <taxon>Endozoicomonas</taxon>
    </lineage>
</organism>
<dbReference type="Proteomes" id="UP000028073">
    <property type="component" value="Unassembled WGS sequence"/>
</dbReference>